<name>A0A7W8F5E4_STREU</name>
<evidence type="ECO:0000313" key="15">
    <source>
        <dbReference type="Proteomes" id="UP000528608"/>
    </source>
</evidence>
<gene>
    <name evidence="14" type="ORF">FHS36_004745</name>
</gene>
<reference evidence="14 15" key="1">
    <citation type="submission" date="2020-08" db="EMBL/GenBank/DDBJ databases">
        <title>Genomic Encyclopedia of Type Strains, Phase III (KMG-III): the genomes of soil and plant-associated and newly described type strains.</title>
        <authorList>
            <person name="Whitman W."/>
        </authorList>
    </citation>
    <scope>NUCLEOTIDE SEQUENCE [LARGE SCALE GENOMIC DNA]</scope>
    <source>
        <strain evidence="14 15">CECT 3259</strain>
    </source>
</reference>
<evidence type="ECO:0000256" key="12">
    <source>
        <dbReference type="SAM" id="MobiDB-lite"/>
    </source>
</evidence>
<keyword evidence="5 13" id="KW-0812">Transmembrane</keyword>
<keyword evidence="3" id="KW-0813">Transport</keyword>
<dbReference type="FunFam" id="1.20.58.340:FF:000004">
    <property type="entry name" value="Magnesium transport protein CorA"/>
    <property type="match status" value="1"/>
</dbReference>
<evidence type="ECO:0000256" key="10">
    <source>
        <dbReference type="ARBA" id="ARBA00034269"/>
    </source>
</evidence>
<proteinExistence type="inferred from homology"/>
<dbReference type="GO" id="GO:0050897">
    <property type="term" value="F:cobalt ion binding"/>
    <property type="evidence" value="ECO:0007669"/>
    <property type="project" value="TreeGrafter"/>
</dbReference>
<evidence type="ECO:0000256" key="8">
    <source>
        <dbReference type="ARBA" id="ARBA00023065"/>
    </source>
</evidence>
<comment type="catalytic activity">
    <reaction evidence="10">
        <text>Mg(2+)(in) = Mg(2+)(out)</text>
        <dbReference type="Rhea" id="RHEA:29827"/>
        <dbReference type="ChEBI" id="CHEBI:18420"/>
    </reaction>
</comment>
<dbReference type="GO" id="GO:0015095">
    <property type="term" value="F:magnesium ion transmembrane transporter activity"/>
    <property type="evidence" value="ECO:0007669"/>
    <property type="project" value="TreeGrafter"/>
</dbReference>
<evidence type="ECO:0000313" key="14">
    <source>
        <dbReference type="EMBL" id="MBB5121291.1"/>
    </source>
</evidence>
<evidence type="ECO:0000256" key="9">
    <source>
        <dbReference type="ARBA" id="ARBA00023136"/>
    </source>
</evidence>
<evidence type="ECO:0000256" key="1">
    <source>
        <dbReference type="ARBA" id="ARBA00004651"/>
    </source>
</evidence>
<keyword evidence="8" id="KW-0406">Ion transport</keyword>
<evidence type="ECO:0000256" key="4">
    <source>
        <dbReference type="ARBA" id="ARBA00022475"/>
    </source>
</evidence>
<keyword evidence="6" id="KW-0460">Magnesium</keyword>
<evidence type="ECO:0000256" key="6">
    <source>
        <dbReference type="ARBA" id="ARBA00022842"/>
    </source>
</evidence>
<keyword evidence="9 13" id="KW-0472">Membrane</keyword>
<comment type="function">
    <text evidence="11">Mediates influx of magnesium ions. Alternates between open and closed states. Activated by low cytoplasmic Mg(2+) levels. Inactive when cytoplasmic Mg(2+) levels are high.</text>
</comment>
<evidence type="ECO:0000256" key="2">
    <source>
        <dbReference type="ARBA" id="ARBA00009765"/>
    </source>
</evidence>
<dbReference type="GO" id="GO:0005886">
    <property type="term" value="C:plasma membrane"/>
    <property type="evidence" value="ECO:0007669"/>
    <property type="project" value="UniProtKB-SubCell"/>
</dbReference>
<protein>
    <recommendedName>
        <fullName evidence="16">Magnesium transporter CorA</fullName>
    </recommendedName>
</protein>
<evidence type="ECO:0000256" key="13">
    <source>
        <dbReference type="SAM" id="Phobius"/>
    </source>
</evidence>
<evidence type="ECO:0000256" key="11">
    <source>
        <dbReference type="ARBA" id="ARBA00045497"/>
    </source>
</evidence>
<keyword evidence="4" id="KW-1003">Cell membrane</keyword>
<feature type="compositionally biased region" description="Basic residues" evidence="12">
    <location>
        <begin position="72"/>
        <end position="81"/>
    </location>
</feature>
<dbReference type="Pfam" id="PF01544">
    <property type="entry name" value="CorA"/>
    <property type="match status" value="1"/>
</dbReference>
<dbReference type="InterPro" id="IPR002523">
    <property type="entry name" value="MgTranspt_CorA/ZnTranspt_ZntB"/>
</dbReference>
<comment type="similarity">
    <text evidence="2">Belongs to the CorA metal ion transporter (MIT) (TC 1.A.35) family.</text>
</comment>
<dbReference type="PANTHER" id="PTHR46494:SF1">
    <property type="entry name" value="CORA FAMILY METAL ION TRANSPORTER (EUROFUNG)"/>
    <property type="match status" value="1"/>
</dbReference>
<feature type="transmembrane region" description="Helical" evidence="13">
    <location>
        <begin position="109"/>
        <end position="128"/>
    </location>
</feature>
<evidence type="ECO:0000256" key="7">
    <source>
        <dbReference type="ARBA" id="ARBA00022989"/>
    </source>
</evidence>
<keyword evidence="7 13" id="KW-1133">Transmembrane helix</keyword>
<dbReference type="Proteomes" id="UP000528608">
    <property type="component" value="Unassembled WGS sequence"/>
</dbReference>
<dbReference type="Gene3D" id="1.20.58.340">
    <property type="entry name" value="Magnesium transport protein CorA, transmembrane region"/>
    <property type="match status" value="1"/>
</dbReference>
<feature type="transmembrane region" description="Helical" evidence="13">
    <location>
        <begin position="140"/>
        <end position="160"/>
    </location>
</feature>
<accession>A0A7W8F5E4</accession>
<evidence type="ECO:0000256" key="5">
    <source>
        <dbReference type="ARBA" id="ARBA00022692"/>
    </source>
</evidence>
<evidence type="ECO:0008006" key="16">
    <source>
        <dbReference type="Google" id="ProtNLM"/>
    </source>
</evidence>
<dbReference type="EMBL" id="JACHJF010000017">
    <property type="protein sequence ID" value="MBB5121291.1"/>
    <property type="molecule type" value="Genomic_DNA"/>
</dbReference>
<organism evidence="14 15">
    <name type="scientific">Streptomyces eurocidicus</name>
    <name type="common">Streptoverticillium eurocidicus</name>
    <dbReference type="NCBI Taxonomy" id="66423"/>
    <lineage>
        <taxon>Bacteria</taxon>
        <taxon>Bacillati</taxon>
        <taxon>Actinomycetota</taxon>
        <taxon>Actinomycetes</taxon>
        <taxon>Kitasatosporales</taxon>
        <taxon>Streptomycetaceae</taxon>
        <taxon>Streptomyces</taxon>
    </lineage>
</organism>
<dbReference type="AlphaFoldDB" id="A0A7W8F5E4"/>
<dbReference type="SUPFAM" id="SSF144083">
    <property type="entry name" value="Magnesium transport protein CorA, transmembrane region"/>
    <property type="match status" value="1"/>
</dbReference>
<evidence type="ECO:0000256" key="3">
    <source>
        <dbReference type="ARBA" id="ARBA00022448"/>
    </source>
</evidence>
<dbReference type="PANTHER" id="PTHR46494">
    <property type="entry name" value="CORA FAMILY METAL ION TRANSPORTER (EUROFUNG)"/>
    <property type="match status" value="1"/>
</dbReference>
<comment type="caution">
    <text evidence="14">The sequence shown here is derived from an EMBL/GenBank/DDBJ whole genome shotgun (WGS) entry which is preliminary data.</text>
</comment>
<sequence>MDQVIEGAYIEGTLTMTTGTEIILMPGCPAYGGYGGQGASQPTSPRRRVGPAGENLGRTEPRWGAAGEGRPRKQAARRKSRKEASPQVRAPFQLIPAGQRPEGDDFKKISSWAAILFAPTLAGTIYGMNFDNMPELHWVGGYPFAIALMAIVCTSLYVVFKKRDWL</sequence>
<dbReference type="InterPro" id="IPR045863">
    <property type="entry name" value="CorA_TM1_TM2"/>
</dbReference>
<dbReference type="GO" id="GO:0015087">
    <property type="term" value="F:cobalt ion transmembrane transporter activity"/>
    <property type="evidence" value="ECO:0007669"/>
    <property type="project" value="TreeGrafter"/>
</dbReference>
<comment type="subcellular location">
    <subcellularLocation>
        <location evidence="1">Cell membrane</location>
        <topology evidence="1">Multi-pass membrane protein</topology>
    </subcellularLocation>
</comment>
<dbReference type="GO" id="GO:0000287">
    <property type="term" value="F:magnesium ion binding"/>
    <property type="evidence" value="ECO:0007669"/>
    <property type="project" value="TreeGrafter"/>
</dbReference>
<feature type="region of interest" description="Disordered" evidence="12">
    <location>
        <begin position="35"/>
        <end position="102"/>
    </location>
</feature>